<evidence type="ECO:0000313" key="2">
    <source>
        <dbReference type="Proteomes" id="UP000887540"/>
    </source>
</evidence>
<keyword evidence="2" id="KW-1185">Reference proteome</keyword>
<dbReference type="PANTHER" id="PTHR10151:SF114">
    <property type="entry name" value="ECTONUCLEOTIDE PYROPHOSPHATASE_PHOSPHODIESTERASE C27A7.3"/>
    <property type="match status" value="1"/>
</dbReference>
<dbReference type="GO" id="GO:0031674">
    <property type="term" value="C:I band"/>
    <property type="evidence" value="ECO:0007669"/>
    <property type="project" value="TreeGrafter"/>
</dbReference>
<keyword evidence="1" id="KW-0812">Transmembrane</keyword>
<dbReference type="Proteomes" id="UP000887540">
    <property type="component" value="Unplaced"/>
</dbReference>
<dbReference type="InterPro" id="IPR017850">
    <property type="entry name" value="Alkaline_phosphatase_core_sf"/>
</dbReference>
<name>A0A914C8U0_9BILA</name>
<proteinExistence type="predicted"/>
<dbReference type="Gene3D" id="3.30.1360.180">
    <property type="match status" value="1"/>
</dbReference>
<keyword evidence="1" id="KW-1133">Transmembrane helix</keyword>
<keyword evidence="1" id="KW-0472">Membrane</keyword>
<dbReference type="Gene3D" id="3.40.720.10">
    <property type="entry name" value="Alkaline Phosphatase, subunit A"/>
    <property type="match status" value="1"/>
</dbReference>
<accession>A0A914C8U0</accession>
<dbReference type="PANTHER" id="PTHR10151">
    <property type="entry name" value="ECTONUCLEOTIDE PYROPHOSPHATASE/PHOSPHODIESTERASE"/>
    <property type="match status" value="1"/>
</dbReference>
<dbReference type="InterPro" id="IPR002591">
    <property type="entry name" value="Phosphodiest/P_Trfase"/>
</dbReference>
<sequence>MLNSQDRLSGVHGTLNIGEPVDEKPNPSMIGWIRSKFTIVYWLLALVVLIALAVLVVAIYLVIHMKKVDQRFENVGLPASGSGSEKFMRLYEEVSKYRSYPSGNVSQSNLDKLASKITPEQIEQARALGLLPPYKPPPPGAIHPINSDPSSSGSMPAGVITNPLPIQTQIDGQPGFSPSTSPKEALLKFSKDGSFYRHSWNDAKCQIQCNKADITIPPLLVISLDGFAREYLDRDLVPSLTSLAECGATAEFMYPSYPSKTFPNHYTIATGLYPEAHGIVDNEVYDPTISPNLEDIKRTKYAKFFGGEPIWSAAVRQHRKMNCLFWPGCSYNITGHNPTHDVKYNRSLSFSARIDMILDWLLLPADQRPSLVMAYFDQPDYVGHFHTSDSQVNLELSYVEAVLNYLFTSLRKNSLLDCTNVIILSDHGMQPLNKRVYVDEILDSKGLIVANGVVGRIYTANSTKSTDWLVDKLQCSAKEYYWVYDRKHMPVRYHFTETPRVGDVILDGKPGTIVFPSIVDDYHVTSDHGYDFLEESMHAIFFARGPNIRPKTVLPPFQNIELLNLFTELLRLNPDVKNNGTLGLLNKLVYNMNLNPLAPSVFIHPVQECPPNVLQQKREVKSCVDMTACQNKASPVGKKLPIFVDIRKVHEKWSIFCFYGMF</sequence>
<dbReference type="WBParaSite" id="ACRNAN_Path_592.g2219.t1">
    <property type="protein sequence ID" value="ACRNAN_Path_592.g2219.t1"/>
    <property type="gene ID" value="ACRNAN_Path_592.g2219"/>
</dbReference>
<protein>
    <submittedName>
        <fullName evidence="3">Uncharacterized protein</fullName>
    </submittedName>
</protein>
<dbReference type="GO" id="GO:0016529">
    <property type="term" value="C:sarcoplasmic reticulum"/>
    <property type="evidence" value="ECO:0007669"/>
    <property type="project" value="TreeGrafter"/>
</dbReference>
<dbReference type="AlphaFoldDB" id="A0A914C8U0"/>
<dbReference type="CDD" id="cd16018">
    <property type="entry name" value="Enpp"/>
    <property type="match status" value="1"/>
</dbReference>
<feature type="transmembrane region" description="Helical" evidence="1">
    <location>
        <begin position="39"/>
        <end position="63"/>
    </location>
</feature>
<organism evidence="2 3">
    <name type="scientific">Acrobeloides nanus</name>
    <dbReference type="NCBI Taxonomy" id="290746"/>
    <lineage>
        <taxon>Eukaryota</taxon>
        <taxon>Metazoa</taxon>
        <taxon>Ecdysozoa</taxon>
        <taxon>Nematoda</taxon>
        <taxon>Chromadorea</taxon>
        <taxon>Rhabditida</taxon>
        <taxon>Tylenchina</taxon>
        <taxon>Cephalobomorpha</taxon>
        <taxon>Cephaloboidea</taxon>
        <taxon>Cephalobidae</taxon>
        <taxon>Acrobeloides</taxon>
    </lineage>
</organism>
<dbReference type="Pfam" id="PF01663">
    <property type="entry name" value="Phosphodiest"/>
    <property type="match status" value="1"/>
</dbReference>
<evidence type="ECO:0000313" key="3">
    <source>
        <dbReference type="WBParaSite" id="ACRNAN_Path_592.g2219.t1"/>
    </source>
</evidence>
<dbReference type="SUPFAM" id="SSF53649">
    <property type="entry name" value="Alkaline phosphatase-like"/>
    <property type="match status" value="1"/>
</dbReference>
<reference evidence="3" key="1">
    <citation type="submission" date="2022-11" db="UniProtKB">
        <authorList>
            <consortium name="WormBaseParasite"/>
        </authorList>
    </citation>
    <scope>IDENTIFICATION</scope>
</reference>
<evidence type="ECO:0000256" key="1">
    <source>
        <dbReference type="SAM" id="Phobius"/>
    </source>
</evidence>
<dbReference type="GO" id="GO:0055120">
    <property type="term" value="C:striated muscle dense body"/>
    <property type="evidence" value="ECO:0007669"/>
    <property type="project" value="TreeGrafter"/>
</dbReference>